<comment type="caution">
    <text evidence="2">The sequence shown here is derived from an EMBL/GenBank/DDBJ whole genome shotgun (WGS) entry which is preliminary data.</text>
</comment>
<dbReference type="SUPFAM" id="SSF56091">
    <property type="entry name" value="DNA ligase/mRNA capping enzyme, catalytic domain"/>
    <property type="match status" value="1"/>
</dbReference>
<accession>A0ABX9DB84</accession>
<dbReference type="EMBL" id="MUAV01000040">
    <property type="protein sequence ID" value="RAP39594.1"/>
    <property type="molecule type" value="Genomic_DNA"/>
</dbReference>
<gene>
    <name evidence="2" type="ORF">BYZ73_19735</name>
</gene>
<name>A0ABX9DB84_9RHOB</name>
<feature type="region of interest" description="Disordered" evidence="1">
    <location>
        <begin position="1"/>
        <end position="34"/>
    </location>
</feature>
<protein>
    <recommendedName>
        <fullName evidence="4">ATP dependent DNA ligase-like protein</fullName>
    </recommendedName>
</protein>
<evidence type="ECO:0008006" key="4">
    <source>
        <dbReference type="Google" id="ProtNLM"/>
    </source>
</evidence>
<reference evidence="2 3" key="1">
    <citation type="submission" date="2017-01" db="EMBL/GenBank/DDBJ databases">
        <title>Genome sequence of Rhodovulum viride JA756.</title>
        <authorList>
            <person name="Lakshmi K.V."/>
            <person name="Tushar L.D."/>
            <person name="Sasikala C."/>
            <person name="Venkataramana C."/>
        </authorList>
    </citation>
    <scope>NUCLEOTIDE SEQUENCE [LARGE SCALE GENOMIC DNA]</scope>
    <source>
        <strain evidence="2 3">JA756</strain>
    </source>
</reference>
<proteinExistence type="predicted"/>
<evidence type="ECO:0000313" key="3">
    <source>
        <dbReference type="Proteomes" id="UP000248659"/>
    </source>
</evidence>
<dbReference type="Proteomes" id="UP000248659">
    <property type="component" value="Unassembled WGS sequence"/>
</dbReference>
<organism evidence="2 3">
    <name type="scientific">Rhodovulum viride</name>
    <dbReference type="NCBI Taxonomy" id="1231134"/>
    <lineage>
        <taxon>Bacteria</taxon>
        <taxon>Pseudomonadati</taxon>
        <taxon>Pseudomonadota</taxon>
        <taxon>Alphaproteobacteria</taxon>
        <taxon>Rhodobacterales</taxon>
        <taxon>Paracoccaceae</taxon>
        <taxon>Rhodovulum</taxon>
    </lineage>
</organism>
<evidence type="ECO:0000313" key="2">
    <source>
        <dbReference type="EMBL" id="RAP39594.1"/>
    </source>
</evidence>
<keyword evidence="3" id="KW-1185">Reference proteome</keyword>
<sequence>MRPLAARRPSCWPGHAKKSGRTVHLPFSPGATSDDKIMSSLEGLMAEDLVVTEKMDGENTTLHAGGSHARRPHRPCSIRICRPFA</sequence>
<evidence type="ECO:0000256" key="1">
    <source>
        <dbReference type="SAM" id="MobiDB-lite"/>
    </source>
</evidence>